<dbReference type="SUPFAM" id="SSF54862">
    <property type="entry name" value="4Fe-4S ferredoxins"/>
    <property type="match status" value="1"/>
</dbReference>
<keyword evidence="3 8" id="KW-0479">Metal-binding</keyword>
<dbReference type="Proteomes" id="UP000578819">
    <property type="component" value="Unassembled WGS sequence"/>
</dbReference>
<dbReference type="GO" id="GO:0009055">
    <property type="term" value="F:electron transfer activity"/>
    <property type="evidence" value="ECO:0007669"/>
    <property type="project" value="UniProtKB-UniRule"/>
</dbReference>
<evidence type="ECO:0000313" key="10">
    <source>
        <dbReference type="Proteomes" id="UP000578819"/>
    </source>
</evidence>
<keyword evidence="7" id="KW-0003">3Fe-4S</keyword>
<dbReference type="EMBL" id="JACHJW010000001">
    <property type="protein sequence ID" value="MBB4956829.1"/>
    <property type="molecule type" value="Genomic_DNA"/>
</dbReference>
<dbReference type="AlphaFoldDB" id="A0A7W7SLA9"/>
<comment type="cofactor">
    <cofactor evidence="1">
        <name>[3Fe-4S] cluster</name>
        <dbReference type="ChEBI" id="CHEBI:21137"/>
    </cofactor>
</comment>
<evidence type="ECO:0000256" key="8">
    <source>
        <dbReference type="RuleBase" id="RU368020"/>
    </source>
</evidence>
<keyword evidence="4 8" id="KW-0249">Electron transport</keyword>
<dbReference type="PRINTS" id="PR00352">
    <property type="entry name" value="3FE4SFRDOXIN"/>
</dbReference>
<reference evidence="9 10" key="1">
    <citation type="submission" date="2020-08" db="EMBL/GenBank/DDBJ databases">
        <title>Sequencing the genomes of 1000 actinobacteria strains.</title>
        <authorList>
            <person name="Klenk H.-P."/>
        </authorList>
    </citation>
    <scope>NUCLEOTIDE SEQUENCE [LARGE SCALE GENOMIC DNA]</scope>
    <source>
        <strain evidence="9 10">DSM 45886</strain>
    </source>
</reference>
<gene>
    <name evidence="9" type="ORF">FHR38_000562</name>
</gene>
<evidence type="ECO:0000256" key="6">
    <source>
        <dbReference type="ARBA" id="ARBA00023014"/>
    </source>
</evidence>
<dbReference type="Pfam" id="PF13370">
    <property type="entry name" value="Fer4_13"/>
    <property type="match status" value="1"/>
</dbReference>
<dbReference type="Gene3D" id="3.30.70.20">
    <property type="match status" value="1"/>
</dbReference>
<comment type="caution">
    <text evidence="9">The sequence shown here is derived from an EMBL/GenBank/DDBJ whole genome shotgun (WGS) entry which is preliminary data.</text>
</comment>
<dbReference type="InterPro" id="IPR051269">
    <property type="entry name" value="Fe-S_cluster_ET"/>
</dbReference>
<keyword evidence="2 8" id="KW-0813">Transport</keyword>
<dbReference type="GO" id="GO:0051538">
    <property type="term" value="F:3 iron, 4 sulfur cluster binding"/>
    <property type="evidence" value="ECO:0007669"/>
    <property type="project" value="UniProtKB-KW"/>
</dbReference>
<dbReference type="InterPro" id="IPR001080">
    <property type="entry name" value="3Fe4S_ferredoxin"/>
</dbReference>
<evidence type="ECO:0000256" key="4">
    <source>
        <dbReference type="ARBA" id="ARBA00022982"/>
    </source>
</evidence>
<name>A0A7W7SLA9_9ACTN</name>
<keyword evidence="10" id="KW-1185">Reference proteome</keyword>
<evidence type="ECO:0000313" key="9">
    <source>
        <dbReference type="EMBL" id="MBB4956829.1"/>
    </source>
</evidence>
<evidence type="ECO:0000256" key="3">
    <source>
        <dbReference type="ARBA" id="ARBA00022723"/>
    </source>
</evidence>
<evidence type="ECO:0000256" key="7">
    <source>
        <dbReference type="ARBA" id="ARBA00023291"/>
    </source>
</evidence>
<organism evidence="9 10">
    <name type="scientific">Micromonospora polyrhachis</name>
    <dbReference type="NCBI Taxonomy" id="1282883"/>
    <lineage>
        <taxon>Bacteria</taxon>
        <taxon>Bacillati</taxon>
        <taxon>Actinomycetota</taxon>
        <taxon>Actinomycetes</taxon>
        <taxon>Micromonosporales</taxon>
        <taxon>Micromonosporaceae</taxon>
        <taxon>Micromonospora</taxon>
    </lineage>
</organism>
<proteinExistence type="predicted"/>
<dbReference type="PANTHER" id="PTHR36923">
    <property type="entry name" value="FERREDOXIN"/>
    <property type="match status" value="1"/>
</dbReference>
<accession>A0A7W7SLA9</accession>
<dbReference type="PANTHER" id="PTHR36923:SF3">
    <property type="entry name" value="FERREDOXIN"/>
    <property type="match status" value="1"/>
</dbReference>
<keyword evidence="5 8" id="KW-0408">Iron</keyword>
<evidence type="ECO:0000256" key="2">
    <source>
        <dbReference type="ARBA" id="ARBA00022448"/>
    </source>
</evidence>
<comment type="function">
    <text evidence="8">Ferredoxins are iron-sulfur proteins that transfer electrons in a wide variety of metabolic reactions.</text>
</comment>
<protein>
    <recommendedName>
        <fullName evidence="8">Ferredoxin</fullName>
    </recommendedName>
</protein>
<dbReference type="GO" id="GO:0005506">
    <property type="term" value="F:iron ion binding"/>
    <property type="evidence" value="ECO:0007669"/>
    <property type="project" value="UniProtKB-UniRule"/>
</dbReference>
<sequence>MFVEANPERCCGAGMCALAAPEVFGQDEEAGTVLVLASPPDVEHWEAVQDAVQLCPSGAIRIVMSRVDEQPI</sequence>
<keyword evidence="6 8" id="KW-0411">Iron-sulfur</keyword>
<dbReference type="RefSeq" id="WP_184532486.1">
    <property type="nucleotide sequence ID" value="NZ_JACHJW010000001.1"/>
</dbReference>
<evidence type="ECO:0000256" key="5">
    <source>
        <dbReference type="ARBA" id="ARBA00023004"/>
    </source>
</evidence>
<evidence type="ECO:0000256" key="1">
    <source>
        <dbReference type="ARBA" id="ARBA00001927"/>
    </source>
</evidence>